<dbReference type="InterPro" id="IPR013317">
    <property type="entry name" value="DnaA_dom"/>
</dbReference>
<evidence type="ECO:0000313" key="3">
    <source>
        <dbReference type="EMBL" id="NNU75939.1"/>
    </source>
</evidence>
<dbReference type="Proteomes" id="UP000531659">
    <property type="component" value="Unassembled WGS sequence"/>
</dbReference>
<comment type="similarity">
    <text evidence="1">Belongs to the DnaA family.</text>
</comment>
<name>A0A7Y3SV77_9CLOT</name>
<gene>
    <name evidence="3" type="ORF">HLQ16_08355</name>
</gene>
<sequence length="98" mass="10939">MGKSKACSKSALKVAKSPGEDMKLLYIYGEAGMGKTHLLNSINNYIVENSKSLKVINITIYKVINNMINSISNDKNDLFNSEFYNADVLVFDNLQDIN</sequence>
<dbReference type="PANTHER" id="PTHR30050">
    <property type="entry name" value="CHROMOSOMAL REPLICATION INITIATOR PROTEIN DNAA"/>
    <property type="match status" value="1"/>
</dbReference>
<dbReference type="SUPFAM" id="SSF52540">
    <property type="entry name" value="P-loop containing nucleoside triphosphate hydrolases"/>
    <property type="match status" value="1"/>
</dbReference>
<dbReference type="PRINTS" id="PR00051">
    <property type="entry name" value="DNAA"/>
</dbReference>
<proteinExistence type="inferred from homology"/>
<keyword evidence="1" id="KW-0235">DNA replication</keyword>
<comment type="caution">
    <text evidence="3">The sequence shown here is derived from an EMBL/GenBank/DDBJ whole genome shotgun (WGS) entry which is preliminary data.</text>
</comment>
<feature type="domain" description="Chromosomal replication initiator protein DnaA ATPAse" evidence="2">
    <location>
        <begin position="6"/>
        <end position="97"/>
    </location>
</feature>
<protein>
    <submittedName>
        <fullName evidence="3">AAA family ATPase</fullName>
    </submittedName>
</protein>
<reference evidence="3 4" key="1">
    <citation type="submission" date="2020-05" db="EMBL/GenBank/DDBJ databases">
        <title>Complete genome of Clostridium estertheticum subspecies estertheticum, isolated from Vacuum packed lamb meat from New Zealand imported to Switzerland.</title>
        <authorList>
            <person name="Wambui J."/>
            <person name="Stevens M.J.A."/>
            <person name="Stephan R."/>
        </authorList>
    </citation>
    <scope>NUCLEOTIDE SEQUENCE [LARGE SCALE GENOMIC DNA]</scope>
    <source>
        <strain evidence="3 4">CEST001</strain>
    </source>
</reference>
<dbReference type="PANTHER" id="PTHR30050:SF2">
    <property type="entry name" value="CHROMOSOMAL REPLICATION INITIATOR PROTEIN DNAA"/>
    <property type="match status" value="1"/>
</dbReference>
<evidence type="ECO:0000256" key="1">
    <source>
        <dbReference type="RuleBase" id="RU004227"/>
    </source>
</evidence>
<dbReference type="EMBL" id="JABEYB010000005">
    <property type="protein sequence ID" value="NNU75939.1"/>
    <property type="molecule type" value="Genomic_DNA"/>
</dbReference>
<accession>A0A7Y3SV77</accession>
<dbReference type="GO" id="GO:0006270">
    <property type="term" value="P:DNA replication initiation"/>
    <property type="evidence" value="ECO:0007669"/>
    <property type="project" value="TreeGrafter"/>
</dbReference>
<dbReference type="InterPro" id="IPR027417">
    <property type="entry name" value="P-loop_NTPase"/>
</dbReference>
<dbReference type="Gene3D" id="3.40.50.300">
    <property type="entry name" value="P-loop containing nucleotide triphosphate hydrolases"/>
    <property type="match status" value="1"/>
</dbReference>
<dbReference type="InterPro" id="IPR020591">
    <property type="entry name" value="Chromosome_initiator_DnaA-like"/>
</dbReference>
<evidence type="ECO:0000313" key="4">
    <source>
        <dbReference type="Proteomes" id="UP000531659"/>
    </source>
</evidence>
<evidence type="ECO:0000259" key="2">
    <source>
        <dbReference type="Pfam" id="PF00308"/>
    </source>
</evidence>
<dbReference type="AlphaFoldDB" id="A0A7Y3SV77"/>
<organism evidence="3 4">
    <name type="scientific">Clostridium estertheticum</name>
    <dbReference type="NCBI Taxonomy" id="238834"/>
    <lineage>
        <taxon>Bacteria</taxon>
        <taxon>Bacillati</taxon>
        <taxon>Bacillota</taxon>
        <taxon>Clostridia</taxon>
        <taxon>Eubacteriales</taxon>
        <taxon>Clostridiaceae</taxon>
        <taxon>Clostridium</taxon>
    </lineage>
</organism>
<dbReference type="Pfam" id="PF00308">
    <property type="entry name" value="Bac_DnaA"/>
    <property type="match status" value="1"/>
</dbReference>
<dbReference type="GO" id="GO:0005886">
    <property type="term" value="C:plasma membrane"/>
    <property type="evidence" value="ECO:0007669"/>
    <property type="project" value="TreeGrafter"/>
</dbReference>
<dbReference type="RefSeq" id="WP_171296670.1">
    <property type="nucleotide sequence ID" value="NZ_CP087098.1"/>
</dbReference>
<dbReference type="GO" id="GO:0003688">
    <property type="term" value="F:DNA replication origin binding"/>
    <property type="evidence" value="ECO:0007669"/>
    <property type="project" value="TreeGrafter"/>
</dbReference>